<evidence type="ECO:0000256" key="1">
    <source>
        <dbReference type="ARBA" id="ARBA00004370"/>
    </source>
</evidence>
<accession>A0AA89AR02</accession>
<dbReference type="InterPro" id="IPR044839">
    <property type="entry name" value="NDR1-like"/>
</dbReference>
<gene>
    <name evidence="5" type="ORF">RJ639_012930</name>
</gene>
<evidence type="ECO:0000256" key="3">
    <source>
        <dbReference type="SAM" id="MobiDB-lite"/>
    </source>
</evidence>
<proteinExistence type="predicted"/>
<dbReference type="GO" id="GO:0005886">
    <property type="term" value="C:plasma membrane"/>
    <property type="evidence" value="ECO:0007669"/>
    <property type="project" value="TreeGrafter"/>
</dbReference>
<evidence type="ECO:0000313" key="6">
    <source>
        <dbReference type="Proteomes" id="UP001188597"/>
    </source>
</evidence>
<dbReference type="AlphaFoldDB" id="A0AA89AR02"/>
<dbReference type="Proteomes" id="UP001188597">
    <property type="component" value="Unassembled WGS sequence"/>
</dbReference>
<dbReference type="EMBL" id="JAVXUP010001491">
    <property type="protein sequence ID" value="KAK3010993.1"/>
    <property type="molecule type" value="Genomic_DNA"/>
</dbReference>
<comment type="subcellular location">
    <subcellularLocation>
        <location evidence="1">Membrane</location>
    </subcellularLocation>
</comment>
<feature type="compositionally biased region" description="Basic and acidic residues" evidence="3">
    <location>
        <begin position="1"/>
        <end position="13"/>
    </location>
</feature>
<name>A0AA89AR02_9ASTE</name>
<feature type="transmembrane region" description="Helical" evidence="4">
    <location>
        <begin position="134"/>
        <end position="163"/>
    </location>
</feature>
<keyword evidence="6" id="KW-1185">Reference proteome</keyword>
<dbReference type="GO" id="GO:0098542">
    <property type="term" value="P:defense response to other organism"/>
    <property type="evidence" value="ECO:0007669"/>
    <property type="project" value="InterPro"/>
</dbReference>
<protein>
    <recommendedName>
        <fullName evidence="7">Late embryogenesis abundant protein LEA-2 subgroup domain-containing protein</fullName>
    </recommendedName>
</protein>
<feature type="region of interest" description="Disordered" evidence="3">
    <location>
        <begin position="1"/>
        <end position="20"/>
    </location>
</feature>
<keyword evidence="4" id="KW-0812">Transmembrane</keyword>
<evidence type="ECO:0000256" key="4">
    <source>
        <dbReference type="SAM" id="Phobius"/>
    </source>
</evidence>
<organism evidence="5 6">
    <name type="scientific">Escallonia herrerae</name>
    <dbReference type="NCBI Taxonomy" id="1293975"/>
    <lineage>
        <taxon>Eukaryota</taxon>
        <taxon>Viridiplantae</taxon>
        <taxon>Streptophyta</taxon>
        <taxon>Embryophyta</taxon>
        <taxon>Tracheophyta</taxon>
        <taxon>Spermatophyta</taxon>
        <taxon>Magnoliopsida</taxon>
        <taxon>eudicotyledons</taxon>
        <taxon>Gunneridae</taxon>
        <taxon>Pentapetalae</taxon>
        <taxon>asterids</taxon>
        <taxon>campanulids</taxon>
        <taxon>Escalloniales</taxon>
        <taxon>Escalloniaceae</taxon>
        <taxon>Escallonia</taxon>
    </lineage>
</organism>
<comment type="caution">
    <text evidence="5">The sequence shown here is derived from an EMBL/GenBank/DDBJ whole genome shotgun (WGS) entry which is preliminary data.</text>
</comment>
<evidence type="ECO:0000256" key="2">
    <source>
        <dbReference type="ARBA" id="ARBA00023136"/>
    </source>
</evidence>
<sequence length="282" mass="31792">MDKALVYETRDSGFDPQRSRLGKSQIKQPISIFSLIASFSCLSSLYFSHKDASPSAASASTSTSTSTITITITTTTTTTTPPPQRRPTLSPLNQIVVSNQSFKQQTFPPDAPFLSTRKPIEKPILRQPRRTNPIVWCGAIFCLVFSLLLIFFGIVTLIIFLVVKPRNPVFDTPNASLNVIYFDSPEYFNGDFTFLANFSNPNRKLDVRFEYLDIGVYFSDNLIAAHVLQPFSQRQGETRLVSVRLISSLVYLPPSHAMKLQKEVQSNRLDNWKHQLQAYSIT</sequence>
<keyword evidence="2 4" id="KW-0472">Membrane</keyword>
<evidence type="ECO:0000313" key="5">
    <source>
        <dbReference type="EMBL" id="KAK3010993.1"/>
    </source>
</evidence>
<reference evidence="5" key="1">
    <citation type="submission" date="2022-12" db="EMBL/GenBank/DDBJ databases">
        <title>Draft genome assemblies for two species of Escallonia (Escalloniales).</title>
        <authorList>
            <person name="Chanderbali A."/>
            <person name="Dervinis C."/>
            <person name="Anghel I."/>
            <person name="Soltis D."/>
            <person name="Soltis P."/>
            <person name="Zapata F."/>
        </authorList>
    </citation>
    <scope>NUCLEOTIDE SEQUENCE</scope>
    <source>
        <strain evidence="5">UCBG64.0493</strain>
        <tissue evidence="5">Leaf</tissue>
    </source>
</reference>
<dbReference type="PANTHER" id="PTHR31234:SF42">
    <property type="entry name" value="LATE EMBRYOGENESIS ABUNDANT (LEA) HYDROXYPROLINE-RICH GLYCOPROTEIN FAMILY"/>
    <property type="match status" value="1"/>
</dbReference>
<keyword evidence="4" id="KW-1133">Transmembrane helix</keyword>
<dbReference type="PANTHER" id="PTHR31234">
    <property type="entry name" value="LATE EMBRYOGENESIS ABUNDANT (LEA) HYDROXYPROLINE-RICH GLYCOPROTEIN FAMILY"/>
    <property type="match status" value="1"/>
</dbReference>
<evidence type="ECO:0008006" key="7">
    <source>
        <dbReference type="Google" id="ProtNLM"/>
    </source>
</evidence>